<feature type="domain" description="Calcium uniporter protein C-terminal" evidence="11">
    <location>
        <begin position="163"/>
        <end position="321"/>
    </location>
</feature>
<keyword evidence="4" id="KW-0109">Calcium transport</keyword>
<feature type="transmembrane region" description="Helical" evidence="10">
    <location>
        <begin position="263"/>
        <end position="283"/>
    </location>
</feature>
<evidence type="ECO:0000313" key="12">
    <source>
        <dbReference type="EMBL" id="KAK4276610.1"/>
    </source>
</evidence>
<evidence type="ECO:0000256" key="6">
    <source>
        <dbReference type="ARBA" id="ARBA00022837"/>
    </source>
</evidence>
<evidence type="ECO:0000256" key="9">
    <source>
        <dbReference type="ARBA" id="ARBA00023136"/>
    </source>
</evidence>
<keyword evidence="3" id="KW-0813">Transport</keyword>
<dbReference type="PANTHER" id="PTHR13462:SF17">
    <property type="entry name" value="CALCIUM UNIPORTER PROTEIN 4, MITOCHONDRIAL"/>
    <property type="match status" value="1"/>
</dbReference>
<dbReference type="Proteomes" id="UP001293593">
    <property type="component" value="Unassembled WGS sequence"/>
</dbReference>
<evidence type="ECO:0000256" key="1">
    <source>
        <dbReference type="ARBA" id="ARBA00004141"/>
    </source>
</evidence>
<dbReference type="AlphaFoldDB" id="A0AAE1MTH3"/>
<evidence type="ECO:0000313" key="13">
    <source>
        <dbReference type="Proteomes" id="UP001293593"/>
    </source>
</evidence>
<evidence type="ECO:0000256" key="7">
    <source>
        <dbReference type="ARBA" id="ARBA00022989"/>
    </source>
</evidence>
<dbReference type="PANTHER" id="PTHR13462">
    <property type="entry name" value="CALCIUM UNIPORTER PROTEIN, MITOCHONDRIAL"/>
    <property type="match status" value="1"/>
</dbReference>
<protein>
    <recommendedName>
        <fullName evidence="11">Calcium uniporter protein C-terminal domain-containing protein</fullName>
    </recommendedName>
</protein>
<evidence type="ECO:0000256" key="10">
    <source>
        <dbReference type="SAM" id="Phobius"/>
    </source>
</evidence>
<gene>
    <name evidence="12" type="ORF">QN277_014739</name>
</gene>
<dbReference type="GO" id="GO:0036444">
    <property type="term" value="P:calcium import into the mitochondrion"/>
    <property type="evidence" value="ECO:0007669"/>
    <property type="project" value="TreeGrafter"/>
</dbReference>
<keyword evidence="6" id="KW-0106">Calcium</keyword>
<comment type="similarity">
    <text evidence="2">Belongs to the MCU (TC 1.A.77) family.</text>
</comment>
<evidence type="ECO:0000256" key="2">
    <source>
        <dbReference type="ARBA" id="ARBA00005653"/>
    </source>
</evidence>
<dbReference type="GO" id="GO:0051560">
    <property type="term" value="P:mitochondrial calcium ion homeostasis"/>
    <property type="evidence" value="ECO:0007669"/>
    <property type="project" value="InterPro"/>
</dbReference>
<keyword evidence="5 10" id="KW-0812">Transmembrane</keyword>
<sequence length="351" mass="40067">MAFRKSIASRLFHCCKTFTQSSASLHAAAILPPSNDSYTKLLRQHLASPFYGRLLNRRAVYHSGPSRLPEFLSLPLGDKLRERLSATVGINADRLRLDGLTPPPATEKAYVDSPSRITVSDARKILRLSRVGKLKARLRQIPRTSISHSEYIQICVDACQNHQEGIELAKMLDDSGNVIVLGNVVFLRPQQVAETMESLIGKTIGLPNDPRRRELEEMEKQKAMIDEKAKALVRGELYCGLGLLVVQTLGFIRLTFWELSWDVMEPICFFVTSFHFALAYLFFLKTSTEPSFQGYFLRRFTTKQQRLMNTYHFDARRYHELCSAFYPNHRHSVSKPPFFSSFFNLPEATIS</sequence>
<keyword evidence="8" id="KW-0406">Ion transport</keyword>
<proteinExistence type="inferred from homology"/>
<evidence type="ECO:0000256" key="5">
    <source>
        <dbReference type="ARBA" id="ARBA00022692"/>
    </source>
</evidence>
<name>A0AAE1MTH3_9FABA</name>
<keyword evidence="13" id="KW-1185">Reference proteome</keyword>
<dbReference type="InterPro" id="IPR006769">
    <property type="entry name" value="MCU_C"/>
</dbReference>
<dbReference type="GO" id="GO:1990246">
    <property type="term" value="C:uniplex complex"/>
    <property type="evidence" value="ECO:0007669"/>
    <property type="project" value="TreeGrafter"/>
</dbReference>
<comment type="subcellular location">
    <subcellularLocation>
        <location evidence="1">Membrane</location>
        <topology evidence="1">Multi-pass membrane protein</topology>
    </subcellularLocation>
</comment>
<evidence type="ECO:0000256" key="8">
    <source>
        <dbReference type="ARBA" id="ARBA00023065"/>
    </source>
</evidence>
<comment type="caution">
    <text evidence="12">The sequence shown here is derived from an EMBL/GenBank/DDBJ whole genome shotgun (WGS) entry which is preliminary data.</text>
</comment>
<feature type="transmembrane region" description="Helical" evidence="10">
    <location>
        <begin position="237"/>
        <end position="257"/>
    </location>
</feature>
<dbReference type="InterPro" id="IPR039055">
    <property type="entry name" value="MCU_fam"/>
</dbReference>
<keyword evidence="7 10" id="KW-1133">Transmembrane helix</keyword>
<reference evidence="12" key="1">
    <citation type="submission" date="2023-10" db="EMBL/GenBank/DDBJ databases">
        <title>Chromosome-level genome of the transformable northern wattle, Acacia crassicarpa.</title>
        <authorList>
            <person name="Massaro I."/>
            <person name="Sinha N.R."/>
            <person name="Poethig S."/>
            <person name="Leichty A.R."/>
        </authorList>
    </citation>
    <scope>NUCLEOTIDE SEQUENCE</scope>
    <source>
        <strain evidence="12">Acra3RX</strain>
        <tissue evidence="12">Leaf</tissue>
    </source>
</reference>
<accession>A0AAE1MTH3</accession>
<dbReference type="GO" id="GO:0015292">
    <property type="term" value="F:uniporter activity"/>
    <property type="evidence" value="ECO:0007669"/>
    <property type="project" value="TreeGrafter"/>
</dbReference>
<organism evidence="12 13">
    <name type="scientific">Acacia crassicarpa</name>
    <name type="common">northern wattle</name>
    <dbReference type="NCBI Taxonomy" id="499986"/>
    <lineage>
        <taxon>Eukaryota</taxon>
        <taxon>Viridiplantae</taxon>
        <taxon>Streptophyta</taxon>
        <taxon>Embryophyta</taxon>
        <taxon>Tracheophyta</taxon>
        <taxon>Spermatophyta</taxon>
        <taxon>Magnoliopsida</taxon>
        <taxon>eudicotyledons</taxon>
        <taxon>Gunneridae</taxon>
        <taxon>Pentapetalae</taxon>
        <taxon>rosids</taxon>
        <taxon>fabids</taxon>
        <taxon>Fabales</taxon>
        <taxon>Fabaceae</taxon>
        <taxon>Caesalpinioideae</taxon>
        <taxon>mimosoid clade</taxon>
        <taxon>Acacieae</taxon>
        <taxon>Acacia</taxon>
    </lineage>
</organism>
<evidence type="ECO:0000259" key="11">
    <source>
        <dbReference type="Pfam" id="PF04678"/>
    </source>
</evidence>
<evidence type="ECO:0000256" key="3">
    <source>
        <dbReference type="ARBA" id="ARBA00022448"/>
    </source>
</evidence>
<keyword evidence="9 10" id="KW-0472">Membrane</keyword>
<dbReference type="EMBL" id="JAWXYG010000003">
    <property type="protein sequence ID" value="KAK4276610.1"/>
    <property type="molecule type" value="Genomic_DNA"/>
</dbReference>
<dbReference type="GO" id="GO:0005262">
    <property type="term" value="F:calcium channel activity"/>
    <property type="evidence" value="ECO:0007669"/>
    <property type="project" value="TreeGrafter"/>
</dbReference>
<dbReference type="Pfam" id="PF04678">
    <property type="entry name" value="MCU"/>
    <property type="match status" value="1"/>
</dbReference>
<evidence type="ECO:0000256" key="4">
    <source>
        <dbReference type="ARBA" id="ARBA00022568"/>
    </source>
</evidence>